<dbReference type="Proteomes" id="UP001209681">
    <property type="component" value="Unassembled WGS sequence"/>
</dbReference>
<dbReference type="InterPro" id="IPR004108">
    <property type="entry name" value="Fe_hydrogenase_lsu_C"/>
</dbReference>
<evidence type="ECO:0000256" key="4">
    <source>
        <dbReference type="ARBA" id="ARBA00022737"/>
    </source>
</evidence>
<dbReference type="Gene3D" id="3.40.950.10">
    <property type="entry name" value="Fe-only Hydrogenase (Larger Subunit), Chain L, domain 3"/>
    <property type="match status" value="1"/>
</dbReference>
<dbReference type="InterPro" id="IPR017900">
    <property type="entry name" value="4Fe4S_Fe_S_CS"/>
</dbReference>
<dbReference type="PROSITE" id="PS51379">
    <property type="entry name" value="4FE4S_FER_2"/>
    <property type="match status" value="2"/>
</dbReference>
<keyword evidence="3" id="KW-0479">Metal-binding</keyword>
<evidence type="ECO:0000256" key="7">
    <source>
        <dbReference type="ARBA" id="ARBA00023014"/>
    </source>
</evidence>
<dbReference type="PROSITE" id="PS00198">
    <property type="entry name" value="4FE4S_FER_1"/>
    <property type="match status" value="2"/>
</dbReference>
<feature type="domain" description="4Fe-4S ferredoxin-type" evidence="8">
    <location>
        <begin position="6"/>
        <end position="34"/>
    </location>
</feature>
<evidence type="ECO:0000313" key="9">
    <source>
        <dbReference type="EMBL" id="MCW7753870.1"/>
    </source>
</evidence>
<evidence type="ECO:0000256" key="1">
    <source>
        <dbReference type="ARBA" id="ARBA00022448"/>
    </source>
</evidence>
<keyword evidence="5" id="KW-0249">Electron transport</keyword>
<protein>
    <submittedName>
        <fullName evidence="9">4Fe-4S binding protein</fullName>
    </submittedName>
</protein>
<dbReference type="SUPFAM" id="SSF53920">
    <property type="entry name" value="Fe-only hydrogenase"/>
    <property type="match status" value="1"/>
</dbReference>
<sequence>MTRIKSPIYTEKTRCQDCYKCIRECPVKAIRVEKGHAIIIPDQCVLCGHCVVACPAQAKKVRDDLAQARQILKLKPKVIVSLAPSFAAVYPDIEPGQLIAAIKSLGFYGVSETGIGADLVSAKIAQDLSMAENSSETDPRDHMERLYGYRVQFRSQESTTGPQPFHQPKLFLSSACPVVVEFIKHYMPELSPCITDCASPLLAHARYLKEKYGKETGIVFIGPCIAKKKGSGYLGCCGCRHFFYGLKPLV</sequence>
<evidence type="ECO:0000259" key="8">
    <source>
        <dbReference type="PROSITE" id="PS51379"/>
    </source>
</evidence>
<keyword evidence="4" id="KW-0677">Repeat</keyword>
<keyword evidence="2" id="KW-0004">4Fe-4S</keyword>
<dbReference type="Gene3D" id="3.30.70.20">
    <property type="match status" value="1"/>
</dbReference>
<name>A0ABT3N8V2_9BACT</name>
<dbReference type="SUPFAM" id="SSF54862">
    <property type="entry name" value="4Fe-4S ferredoxins"/>
    <property type="match status" value="1"/>
</dbReference>
<organism evidence="9 10">
    <name type="scientific">Desulfobotulus pelophilus</name>
    <dbReference type="NCBI Taxonomy" id="2823377"/>
    <lineage>
        <taxon>Bacteria</taxon>
        <taxon>Pseudomonadati</taxon>
        <taxon>Thermodesulfobacteriota</taxon>
        <taxon>Desulfobacteria</taxon>
        <taxon>Desulfobacterales</taxon>
        <taxon>Desulfobacteraceae</taxon>
        <taxon>Desulfobotulus</taxon>
    </lineage>
</organism>
<evidence type="ECO:0000256" key="5">
    <source>
        <dbReference type="ARBA" id="ARBA00022982"/>
    </source>
</evidence>
<dbReference type="InterPro" id="IPR050572">
    <property type="entry name" value="Fe-S_Ferredoxin"/>
</dbReference>
<evidence type="ECO:0000256" key="2">
    <source>
        <dbReference type="ARBA" id="ARBA00022485"/>
    </source>
</evidence>
<dbReference type="PANTHER" id="PTHR43687">
    <property type="entry name" value="ADENYLYLSULFATE REDUCTASE, BETA SUBUNIT"/>
    <property type="match status" value="1"/>
</dbReference>
<proteinExistence type="predicted"/>
<evidence type="ECO:0000256" key="3">
    <source>
        <dbReference type="ARBA" id="ARBA00022723"/>
    </source>
</evidence>
<evidence type="ECO:0000313" key="10">
    <source>
        <dbReference type="Proteomes" id="UP001209681"/>
    </source>
</evidence>
<dbReference type="InterPro" id="IPR009016">
    <property type="entry name" value="Fe_hydrogenase"/>
</dbReference>
<gene>
    <name evidence="9" type="ORF">OOT00_07725</name>
</gene>
<dbReference type="PANTHER" id="PTHR43687:SF6">
    <property type="entry name" value="L-ASPARTATE SEMIALDEHYDE SULFURTRANSFERASE IRON-SULFUR SUBUNIT"/>
    <property type="match status" value="1"/>
</dbReference>
<dbReference type="InterPro" id="IPR017896">
    <property type="entry name" value="4Fe4S_Fe-S-bd"/>
</dbReference>
<keyword evidence="10" id="KW-1185">Reference proteome</keyword>
<keyword evidence="6" id="KW-0408">Iron</keyword>
<accession>A0ABT3N8V2</accession>
<dbReference type="RefSeq" id="WP_265424739.1">
    <property type="nucleotide sequence ID" value="NZ_JAPFPW010000007.1"/>
</dbReference>
<dbReference type="Pfam" id="PF02906">
    <property type="entry name" value="Fe_hyd_lg_C"/>
    <property type="match status" value="2"/>
</dbReference>
<keyword evidence="7" id="KW-0411">Iron-sulfur</keyword>
<comment type="caution">
    <text evidence="9">The sequence shown here is derived from an EMBL/GenBank/DDBJ whole genome shotgun (WGS) entry which is preliminary data.</text>
</comment>
<dbReference type="EMBL" id="JAPFPW010000007">
    <property type="protein sequence ID" value="MCW7753870.1"/>
    <property type="molecule type" value="Genomic_DNA"/>
</dbReference>
<reference evidence="9 10" key="1">
    <citation type="submission" date="2022-11" db="EMBL/GenBank/DDBJ databases">
        <title>Desulfobotulus tamanensis H1 sp. nov. - anaerobic, alkaliphilic, sulphate reducing bacterium isolated from terrestrial mud volcano.</title>
        <authorList>
            <person name="Frolova A."/>
            <person name="Merkel A.Y."/>
            <person name="Slobodkin A.I."/>
        </authorList>
    </citation>
    <scope>NUCLEOTIDE SEQUENCE [LARGE SCALE GENOMIC DNA]</scope>
    <source>
        <strain evidence="9 10">H1</strain>
    </source>
</reference>
<dbReference type="Pfam" id="PF13187">
    <property type="entry name" value="Fer4_9"/>
    <property type="match status" value="1"/>
</dbReference>
<keyword evidence="1" id="KW-0813">Transport</keyword>
<evidence type="ECO:0000256" key="6">
    <source>
        <dbReference type="ARBA" id="ARBA00023004"/>
    </source>
</evidence>
<feature type="domain" description="4Fe-4S ferredoxin-type" evidence="8">
    <location>
        <begin position="35"/>
        <end position="64"/>
    </location>
</feature>